<dbReference type="GO" id="GO:0004568">
    <property type="term" value="F:chitinase activity"/>
    <property type="evidence" value="ECO:0007669"/>
    <property type="project" value="TreeGrafter"/>
</dbReference>
<reference evidence="2 3" key="1">
    <citation type="submission" date="2020-04" db="EMBL/GenBank/DDBJ databases">
        <title>Plant Genome Project.</title>
        <authorList>
            <person name="Zhang R.-G."/>
        </authorList>
    </citation>
    <scope>NUCLEOTIDE SEQUENCE [LARGE SCALE GENOMIC DNA]</scope>
    <source>
        <strain evidence="2">YNK0</strain>
        <tissue evidence="2">Leaf</tissue>
    </source>
</reference>
<name>A0A834YLB9_TETSI</name>
<sequence>MIKIARLYGFHGLDLDWDWEYPKTNSVMANMGMLFDEWHAAVDTESRNSGESPLMLTAAVYYAARVNSVSYPTNSMARSLDWVNVMAYDYYSPTRSKVTGSPAALYDPSSQISSSFGIGSWTQTELSSKKIVLGLPLYGYAWRLVDPQNHGLYAPANGSVGSGDPSMGYNQTKEFILRNSAVSVYNGTIVSAYCYAGSTWIGVKSISRCVSKS</sequence>
<dbReference type="GO" id="GO:0005576">
    <property type="term" value="C:extracellular region"/>
    <property type="evidence" value="ECO:0007669"/>
    <property type="project" value="TreeGrafter"/>
</dbReference>
<dbReference type="EMBL" id="JABCRI010000019">
    <property type="protein sequence ID" value="KAF8389186.1"/>
    <property type="molecule type" value="Genomic_DNA"/>
</dbReference>
<feature type="domain" description="GH18" evidence="1">
    <location>
        <begin position="1"/>
        <end position="213"/>
    </location>
</feature>
<dbReference type="AlphaFoldDB" id="A0A834YLB9"/>
<dbReference type="SUPFAM" id="SSF54556">
    <property type="entry name" value="Chitinase insertion domain"/>
    <property type="match status" value="1"/>
</dbReference>
<dbReference type="SMART" id="SM00636">
    <property type="entry name" value="Glyco_18"/>
    <property type="match status" value="1"/>
</dbReference>
<dbReference type="PANTHER" id="PTHR11177:SF383">
    <property type="entry name" value="GLYCOSYL HYDROLASE FAMILY PROTEIN WITH CHITINASE INSERTION DOMAIN-CONTAINING PROTEIN"/>
    <property type="match status" value="1"/>
</dbReference>
<dbReference type="Proteomes" id="UP000655225">
    <property type="component" value="Unassembled WGS sequence"/>
</dbReference>
<dbReference type="Pfam" id="PF00704">
    <property type="entry name" value="Glyco_hydro_18"/>
    <property type="match status" value="1"/>
</dbReference>
<dbReference type="GO" id="GO:0008061">
    <property type="term" value="F:chitin binding"/>
    <property type="evidence" value="ECO:0007669"/>
    <property type="project" value="InterPro"/>
</dbReference>
<gene>
    <name evidence="2" type="ORF">HHK36_025879</name>
</gene>
<evidence type="ECO:0000313" key="3">
    <source>
        <dbReference type="Proteomes" id="UP000655225"/>
    </source>
</evidence>
<dbReference type="PROSITE" id="PS51910">
    <property type="entry name" value="GH18_2"/>
    <property type="match status" value="1"/>
</dbReference>
<dbReference type="InterPro" id="IPR029070">
    <property type="entry name" value="Chitinase_insertion_sf"/>
</dbReference>
<protein>
    <recommendedName>
        <fullName evidence="1">GH18 domain-containing protein</fullName>
    </recommendedName>
</protein>
<proteinExistence type="predicted"/>
<dbReference type="InterPro" id="IPR001223">
    <property type="entry name" value="Glyco_hydro18_cat"/>
</dbReference>
<organism evidence="2 3">
    <name type="scientific">Tetracentron sinense</name>
    <name type="common">Spur-leaf</name>
    <dbReference type="NCBI Taxonomy" id="13715"/>
    <lineage>
        <taxon>Eukaryota</taxon>
        <taxon>Viridiplantae</taxon>
        <taxon>Streptophyta</taxon>
        <taxon>Embryophyta</taxon>
        <taxon>Tracheophyta</taxon>
        <taxon>Spermatophyta</taxon>
        <taxon>Magnoliopsida</taxon>
        <taxon>Trochodendrales</taxon>
        <taxon>Trochodendraceae</taxon>
        <taxon>Tetracentron</taxon>
    </lineage>
</organism>
<keyword evidence="3" id="KW-1185">Reference proteome</keyword>
<dbReference type="SUPFAM" id="SSF51445">
    <property type="entry name" value="(Trans)glycosidases"/>
    <property type="match status" value="1"/>
</dbReference>
<evidence type="ECO:0000313" key="2">
    <source>
        <dbReference type="EMBL" id="KAF8389186.1"/>
    </source>
</evidence>
<dbReference type="InterPro" id="IPR011583">
    <property type="entry name" value="Chitinase_II/V-like_cat"/>
</dbReference>
<comment type="caution">
    <text evidence="2">The sequence shown here is derived from an EMBL/GenBank/DDBJ whole genome shotgun (WGS) entry which is preliminary data.</text>
</comment>
<dbReference type="PANTHER" id="PTHR11177">
    <property type="entry name" value="CHITINASE"/>
    <property type="match status" value="1"/>
</dbReference>
<dbReference type="InterPro" id="IPR050314">
    <property type="entry name" value="Glycosyl_Hydrlase_18"/>
</dbReference>
<dbReference type="InterPro" id="IPR017853">
    <property type="entry name" value="GH"/>
</dbReference>
<evidence type="ECO:0000259" key="1">
    <source>
        <dbReference type="PROSITE" id="PS51910"/>
    </source>
</evidence>
<accession>A0A834YLB9</accession>
<dbReference type="GO" id="GO:0006032">
    <property type="term" value="P:chitin catabolic process"/>
    <property type="evidence" value="ECO:0007669"/>
    <property type="project" value="TreeGrafter"/>
</dbReference>
<dbReference type="OrthoDB" id="73875at2759"/>
<dbReference type="GO" id="GO:0005975">
    <property type="term" value="P:carbohydrate metabolic process"/>
    <property type="evidence" value="ECO:0007669"/>
    <property type="project" value="InterPro"/>
</dbReference>
<dbReference type="OMA" id="ICEELML"/>
<dbReference type="Gene3D" id="3.20.20.80">
    <property type="entry name" value="Glycosidases"/>
    <property type="match status" value="1"/>
</dbReference>